<evidence type="ECO:0000313" key="2">
    <source>
        <dbReference type="Proteomes" id="UP001145742"/>
    </source>
</evidence>
<comment type="caution">
    <text evidence="1">The sequence shown here is derived from an EMBL/GenBank/DDBJ whole genome shotgun (WGS) entry which is preliminary data.</text>
</comment>
<keyword evidence="2" id="KW-1185">Reference proteome</keyword>
<evidence type="ECO:0008006" key="3">
    <source>
        <dbReference type="Google" id="ProtNLM"/>
    </source>
</evidence>
<dbReference type="Proteomes" id="UP001145742">
    <property type="component" value="Unassembled WGS sequence"/>
</dbReference>
<name>A0ABQ9DD12_9PASS</name>
<gene>
    <name evidence="1" type="ORF">WISP_68110</name>
</gene>
<organism evidence="1 2">
    <name type="scientific">Willisornis vidua</name>
    <name type="common">Xingu scale-backed antbird</name>
    <dbReference type="NCBI Taxonomy" id="1566151"/>
    <lineage>
        <taxon>Eukaryota</taxon>
        <taxon>Metazoa</taxon>
        <taxon>Chordata</taxon>
        <taxon>Craniata</taxon>
        <taxon>Vertebrata</taxon>
        <taxon>Euteleostomi</taxon>
        <taxon>Archelosauria</taxon>
        <taxon>Archosauria</taxon>
        <taxon>Dinosauria</taxon>
        <taxon>Saurischia</taxon>
        <taxon>Theropoda</taxon>
        <taxon>Coelurosauria</taxon>
        <taxon>Aves</taxon>
        <taxon>Neognathae</taxon>
        <taxon>Neoaves</taxon>
        <taxon>Telluraves</taxon>
        <taxon>Australaves</taxon>
        <taxon>Passeriformes</taxon>
        <taxon>Thamnophilidae</taxon>
        <taxon>Willisornis</taxon>
    </lineage>
</organism>
<accession>A0ABQ9DD12</accession>
<sequence>MRAKVVIEEEPPPLVLLDTLVSFKLGQGGKYRLSKSPFKEARQFIFHEHLNMNSVKTAVTEILWPKGCNIAAELKVLNIAQVKCLYTTAHSRGNKQKELEAIAQQESYDIVAFMETLYNDCVTGVQRMVRSISEGTEEEDQIVGWVSTLRECFDCVELKDSDDKVDAYGPSQQGFRKDRSCLINLIFYNQVTHLVNERQAVDVLYLDLSKVFDNVFHNILLREADGLQFGQAGYWMSPDKMHEYQVVLLKQANVKLKTTIALNTAVFLEFVPEHQEALQHACLLTIEQVDSSREDNTPIEDPDSELFTDQSSFVWRMEI</sequence>
<proteinExistence type="predicted"/>
<dbReference type="EMBL" id="WHWB01033793">
    <property type="protein sequence ID" value="KAJ7416857.1"/>
    <property type="molecule type" value="Genomic_DNA"/>
</dbReference>
<reference evidence="1" key="1">
    <citation type="submission" date="2019-10" db="EMBL/GenBank/DDBJ databases">
        <authorList>
            <person name="Soares A.E.R."/>
            <person name="Aleixo A."/>
            <person name="Schneider P."/>
            <person name="Miyaki C.Y."/>
            <person name="Schneider M.P."/>
            <person name="Mello C."/>
            <person name="Vasconcelos A.T.R."/>
        </authorList>
    </citation>
    <scope>NUCLEOTIDE SEQUENCE</scope>
    <source>
        <tissue evidence="1">Muscle</tissue>
    </source>
</reference>
<protein>
    <recommendedName>
        <fullName evidence="3">Reverse transcriptase domain-containing protein</fullName>
    </recommendedName>
</protein>
<evidence type="ECO:0000313" key="1">
    <source>
        <dbReference type="EMBL" id="KAJ7416857.1"/>
    </source>
</evidence>